<dbReference type="Proteomes" id="UP000315995">
    <property type="component" value="Chromosome"/>
</dbReference>
<accession>A0A5B8YCB4</accession>
<organism evidence="1 2">
    <name type="scientific">Persicimonas caeni</name>
    <dbReference type="NCBI Taxonomy" id="2292766"/>
    <lineage>
        <taxon>Bacteria</taxon>
        <taxon>Deltaproteobacteria</taxon>
        <taxon>Bradymonadales</taxon>
        <taxon>Bradymonadaceae</taxon>
        <taxon>Persicimonas</taxon>
    </lineage>
</organism>
<reference evidence="1 2" key="1">
    <citation type="submission" date="2019-06" db="EMBL/GenBank/DDBJ databases">
        <title>Persicimonas caeni gen. nov., sp. nov., a predatory bacterium isolated from solar saltern.</title>
        <authorList>
            <person name="Wang S."/>
        </authorList>
    </citation>
    <scope>NUCLEOTIDE SEQUENCE [LARGE SCALE GENOMIC DNA]</scope>
    <source>
        <strain evidence="1 2">YN101</strain>
    </source>
</reference>
<dbReference type="RefSeq" id="WP_141198632.1">
    <property type="nucleotide sequence ID" value="NZ_CP041186.1"/>
</dbReference>
<keyword evidence="2" id="KW-1185">Reference proteome</keyword>
<protein>
    <submittedName>
        <fullName evidence="1">Plasmid pRiA4b ORF-3 family protein</fullName>
    </submittedName>
</protein>
<accession>A0A4Y6PVY0</accession>
<dbReference type="EMBL" id="CP041186">
    <property type="protein sequence ID" value="QDG52157.1"/>
    <property type="molecule type" value="Genomic_DNA"/>
</dbReference>
<dbReference type="InterPro" id="IPR024047">
    <property type="entry name" value="MM3350-like_sf"/>
</dbReference>
<name>A0A4Y6PVY0_PERCE</name>
<dbReference type="SUPFAM" id="SSF159941">
    <property type="entry name" value="MM3350-like"/>
    <property type="match status" value="1"/>
</dbReference>
<proteinExistence type="predicted"/>
<gene>
    <name evidence="1" type="ORF">FIV42_15820</name>
</gene>
<dbReference type="OrthoDB" id="9814022at2"/>
<evidence type="ECO:0000313" key="1">
    <source>
        <dbReference type="EMBL" id="QDG52157.1"/>
    </source>
</evidence>
<sequence>MSDATCRICGKSYSERGMTRHLQSCLAKHADAKKSGVHLKVTDPYNSDYWLQLVAARDATLEGLDNLLRNVWLECCGHLSEFEIDGVRYDPCGGGDSLGFGPPVRSADVPIVRVLDDGAEFAYAYDFGSTTHLEGRSYGAAPWPADLAVESPESVRRIIVLARNEAPVFECTVCGKPAAWVCTECQWEAEGFLCQEHARTHECGTSWLLPVVNSPRMGVCDYSGPSDAMASEGWEREDEPTRSGREVVDELFEEPPVDEAELAYRIGQADADELLAALVDRAERGDIGRGERAWVMAIFGDLGLGDQLERLQKVVADPDADEALRRFAFAALSGDERVDMDELVGLVGEGEVAGMLADSMATLLGYAEEAPELFMQVADMLLASGAEQRDALFGVVEEQRHELGLDAGLVYRAVLAEPAYEPLWPILGAAVVEDAVVADAELLEDAAAWAESDEVERTLRRQALELRTSALDGGRHIEGVGLFGSCDGSGAFPIFLARKRSDGSLTVINLLFRTTGELRDGFAADFEGRDELAGIQEAMRAQAASELLEVPVEVAAALCHERLERAEAQGTLPDEFSELAWRVRRLPADDAAVRRPPEAREQVSLERTRQLLSRPQCQYWFVDITELIEADVEAPPNVVGSPDEAWFDAALARLAEADDTVERVASLAEHTAQWHALAEDDTLAAEFASLAEHTRRDPAHSPLMRGMLEKGLQGAQGFEEGTDIEAGRLEAAEDAELRRAMRHRFFSGLEVPVGFDVVHLATSCASFVLLESLFPAIADSRQPRPEQLYELAYELGEVIAAYLTNQQVFDEDELPMLIAQQLAAHGLVAADLARVLPPFLDQMQVYFDFVAPEAFFAAMQRPETRMAEAFYR</sequence>
<dbReference type="AlphaFoldDB" id="A0A4Y6PVY0"/>
<evidence type="ECO:0000313" key="2">
    <source>
        <dbReference type="Proteomes" id="UP000315995"/>
    </source>
</evidence>